<name>A0A164QLV3_9AGAM</name>
<gene>
    <name evidence="2" type="ORF">SISNIDRAFT_221356</name>
</gene>
<sequence length="126" mass="14360">MGRYSRRSQAILPTTKAAESNAGAETMEARYPMTSANLNRSPEEAEATRQTRTRVGSPRLKVPERQRSNAEIYPGGLLKVPVLRMNEGRPLDPARRWQVRGMTSRWNLTDSWCMIQNRGEGMVEQR</sequence>
<accession>A0A164QLV3</accession>
<proteinExistence type="predicted"/>
<evidence type="ECO:0000256" key="1">
    <source>
        <dbReference type="SAM" id="MobiDB-lite"/>
    </source>
</evidence>
<organism evidence="2 3">
    <name type="scientific">Sistotremastrum niveocremeum HHB9708</name>
    <dbReference type="NCBI Taxonomy" id="1314777"/>
    <lineage>
        <taxon>Eukaryota</taxon>
        <taxon>Fungi</taxon>
        <taxon>Dikarya</taxon>
        <taxon>Basidiomycota</taxon>
        <taxon>Agaricomycotina</taxon>
        <taxon>Agaricomycetes</taxon>
        <taxon>Sistotremastrales</taxon>
        <taxon>Sistotremastraceae</taxon>
        <taxon>Sertulicium</taxon>
        <taxon>Sertulicium niveocremeum</taxon>
    </lineage>
</organism>
<feature type="region of interest" description="Disordered" evidence="1">
    <location>
        <begin position="1"/>
        <end position="67"/>
    </location>
</feature>
<keyword evidence="3" id="KW-1185">Reference proteome</keyword>
<evidence type="ECO:0000313" key="2">
    <source>
        <dbReference type="EMBL" id="KZS89779.1"/>
    </source>
</evidence>
<dbReference type="AlphaFoldDB" id="A0A164QLV3"/>
<reference evidence="2 3" key="1">
    <citation type="journal article" date="2016" name="Mol. Biol. Evol.">
        <title>Comparative Genomics of Early-Diverging Mushroom-Forming Fungi Provides Insights into the Origins of Lignocellulose Decay Capabilities.</title>
        <authorList>
            <person name="Nagy L.G."/>
            <person name="Riley R."/>
            <person name="Tritt A."/>
            <person name="Adam C."/>
            <person name="Daum C."/>
            <person name="Floudas D."/>
            <person name="Sun H."/>
            <person name="Yadav J.S."/>
            <person name="Pangilinan J."/>
            <person name="Larsson K.H."/>
            <person name="Matsuura K."/>
            <person name="Barry K."/>
            <person name="Labutti K."/>
            <person name="Kuo R."/>
            <person name="Ohm R.A."/>
            <person name="Bhattacharya S.S."/>
            <person name="Shirouzu T."/>
            <person name="Yoshinaga Y."/>
            <person name="Martin F.M."/>
            <person name="Grigoriev I.V."/>
            <person name="Hibbett D.S."/>
        </authorList>
    </citation>
    <scope>NUCLEOTIDE SEQUENCE [LARGE SCALE GENOMIC DNA]</scope>
    <source>
        <strain evidence="2 3">HHB9708</strain>
    </source>
</reference>
<evidence type="ECO:0000313" key="3">
    <source>
        <dbReference type="Proteomes" id="UP000076722"/>
    </source>
</evidence>
<dbReference type="Proteomes" id="UP000076722">
    <property type="component" value="Unassembled WGS sequence"/>
</dbReference>
<dbReference type="EMBL" id="KV419425">
    <property type="protein sequence ID" value="KZS89779.1"/>
    <property type="molecule type" value="Genomic_DNA"/>
</dbReference>
<protein>
    <submittedName>
        <fullName evidence="2">Uncharacterized protein</fullName>
    </submittedName>
</protein>